<dbReference type="Proteomes" id="UP000515908">
    <property type="component" value="Chromosome 18"/>
</dbReference>
<gene>
    <name evidence="1" type="ORF">ADEAN_000821800</name>
</gene>
<reference evidence="1 2" key="1">
    <citation type="submission" date="2020-08" db="EMBL/GenBank/DDBJ databases">
        <authorList>
            <person name="Newling K."/>
            <person name="Davey J."/>
            <person name="Forrester S."/>
        </authorList>
    </citation>
    <scope>NUCLEOTIDE SEQUENCE [LARGE SCALE GENOMIC DNA]</scope>
    <source>
        <strain evidence="2">Crithidia deanei Carvalho (ATCC PRA-265)</strain>
    </source>
</reference>
<sequence length="319" mass="35528">MDPADLAASQLNAILGRMEVPLTVLNTPLEGKHVQCTGEVDKDVELLEEAPIVSWPSPGLLRLAHNEESMFKVYFCFHCLTCVWYDTEEEERKADAVPEGWVRPEGDCTCGALFCSADCQAAASEIHTLLCASLPTLRDNNNNNNTIEEEPVEEDKNVKSCDLGESCIITLESVVKCVAVTVHRLGSAIQKNKLDHTALQEDFAAEGAVLAQLFTHAITPFNRLITGPDNMKYNGINFSEWVRTIQDCLLLPCTHYLQTCAGEETTKTEIGDLTDTPTSWVETLLFPIFKKERCRGFSVSWRSTHTPSTTMRFALRVKK</sequence>
<dbReference type="EMBL" id="LR877162">
    <property type="protein sequence ID" value="CAD2220696.1"/>
    <property type="molecule type" value="Genomic_DNA"/>
</dbReference>
<proteinExistence type="predicted"/>
<protein>
    <submittedName>
        <fullName evidence="1">Uncharacterized protein</fullName>
    </submittedName>
</protein>
<evidence type="ECO:0000313" key="2">
    <source>
        <dbReference type="Proteomes" id="UP000515908"/>
    </source>
</evidence>
<evidence type="ECO:0000313" key="1">
    <source>
        <dbReference type="EMBL" id="CAD2220696.1"/>
    </source>
</evidence>
<keyword evidence="2" id="KW-1185">Reference proteome</keyword>
<name>A0A7G2CLJ7_9TRYP</name>
<organism evidence="1 2">
    <name type="scientific">Angomonas deanei</name>
    <dbReference type="NCBI Taxonomy" id="59799"/>
    <lineage>
        <taxon>Eukaryota</taxon>
        <taxon>Discoba</taxon>
        <taxon>Euglenozoa</taxon>
        <taxon>Kinetoplastea</taxon>
        <taxon>Metakinetoplastina</taxon>
        <taxon>Trypanosomatida</taxon>
        <taxon>Trypanosomatidae</taxon>
        <taxon>Strigomonadinae</taxon>
        <taxon>Angomonas</taxon>
    </lineage>
</organism>
<dbReference type="AlphaFoldDB" id="A0A7G2CLJ7"/>
<dbReference type="VEuPathDB" id="TriTrypDB:ADEAN_000821800"/>
<dbReference type="OrthoDB" id="265717at2759"/>
<accession>A0A7G2CLJ7</accession>